<dbReference type="InterPro" id="IPR023468">
    <property type="entry name" value="Riboflavin_kinase"/>
</dbReference>
<keyword evidence="6" id="KW-0285">Flavoprotein</keyword>
<dbReference type="PANTHER" id="PTHR22749">
    <property type="entry name" value="RIBOFLAVIN KINASE/FMN ADENYLYLTRANSFERASE"/>
    <property type="match status" value="1"/>
</dbReference>
<evidence type="ECO:0000256" key="8">
    <source>
        <dbReference type="ARBA" id="ARBA00022679"/>
    </source>
</evidence>
<proteinExistence type="inferred from homology"/>
<keyword evidence="7" id="KW-0288">FMN</keyword>
<evidence type="ECO:0000256" key="10">
    <source>
        <dbReference type="ARBA" id="ARBA00022840"/>
    </source>
</evidence>
<keyword evidence="10" id="KW-0067">ATP-binding</keyword>
<sequence>MSDIASATLPQAPAMSTEDFRLGRPSIVGPDVPEEPFPIRLSGSVQRGFGRGGRDLGIHTDALDPITSVAKTGIYFGFAQLSEKHEGEEPRATFEKDDLKVWPMVMSLGWNPYYKNEKLTAEVHILHRFPTDFYGHYLNVVVLGYIRPELDYTSRESLIEDIHTDIRVALNSLDRPGYQVFASDLIRNPPHL</sequence>
<evidence type="ECO:0000259" key="12">
    <source>
        <dbReference type="SMART" id="SM00904"/>
    </source>
</evidence>
<dbReference type="GO" id="GO:0005524">
    <property type="term" value="F:ATP binding"/>
    <property type="evidence" value="ECO:0007669"/>
    <property type="project" value="UniProtKB-KW"/>
</dbReference>
<protein>
    <recommendedName>
        <fullName evidence="5">Riboflavin kinase</fullName>
        <ecNumber evidence="4">2.7.1.26</ecNumber>
    </recommendedName>
    <alternativeName>
        <fullName evidence="11">Flavin mononucleotide kinase 1</fullName>
    </alternativeName>
</protein>
<evidence type="ECO:0000256" key="1">
    <source>
        <dbReference type="ARBA" id="ARBA00003572"/>
    </source>
</evidence>
<dbReference type="GO" id="GO:0008531">
    <property type="term" value="F:riboflavin kinase activity"/>
    <property type="evidence" value="ECO:0007669"/>
    <property type="project" value="UniProtKB-EC"/>
</dbReference>
<evidence type="ECO:0000313" key="14">
    <source>
        <dbReference type="Proteomes" id="UP000886523"/>
    </source>
</evidence>
<dbReference type="GO" id="GO:0009398">
    <property type="term" value="P:FMN biosynthetic process"/>
    <property type="evidence" value="ECO:0007669"/>
    <property type="project" value="TreeGrafter"/>
</dbReference>
<evidence type="ECO:0000256" key="5">
    <source>
        <dbReference type="ARBA" id="ARBA00017394"/>
    </source>
</evidence>
<dbReference type="GO" id="GO:0009231">
    <property type="term" value="P:riboflavin biosynthetic process"/>
    <property type="evidence" value="ECO:0007669"/>
    <property type="project" value="InterPro"/>
</dbReference>
<dbReference type="EC" id="2.7.1.26" evidence="4"/>
<dbReference type="SMART" id="SM00904">
    <property type="entry name" value="Flavokinase"/>
    <property type="match status" value="1"/>
</dbReference>
<comment type="caution">
    <text evidence="13">The sequence shown here is derived from an EMBL/GenBank/DDBJ whole genome shotgun (WGS) entry which is preliminary data.</text>
</comment>
<gene>
    <name evidence="13" type="ORF">BS47DRAFT_696714</name>
</gene>
<dbReference type="SUPFAM" id="SSF82114">
    <property type="entry name" value="Riboflavin kinase-like"/>
    <property type="match status" value="1"/>
</dbReference>
<evidence type="ECO:0000256" key="7">
    <source>
        <dbReference type="ARBA" id="ARBA00022643"/>
    </source>
</evidence>
<comment type="pathway">
    <text evidence="2">Cofactor biosynthesis; FMN biosynthesis; FMN from riboflavin (ATP route): step 1/1.</text>
</comment>
<keyword evidence="9" id="KW-0547">Nucleotide-binding</keyword>
<dbReference type="InterPro" id="IPR015865">
    <property type="entry name" value="Riboflavin_kinase_bac/euk"/>
</dbReference>
<comment type="similarity">
    <text evidence="3">Belongs to the flavokinase family.</text>
</comment>
<evidence type="ECO:0000256" key="9">
    <source>
        <dbReference type="ARBA" id="ARBA00022741"/>
    </source>
</evidence>
<evidence type="ECO:0000256" key="4">
    <source>
        <dbReference type="ARBA" id="ARBA00012105"/>
    </source>
</evidence>
<dbReference type="Proteomes" id="UP000886523">
    <property type="component" value="Unassembled WGS sequence"/>
</dbReference>
<evidence type="ECO:0000256" key="6">
    <source>
        <dbReference type="ARBA" id="ARBA00022630"/>
    </source>
</evidence>
<reference evidence="13" key="1">
    <citation type="journal article" date="2020" name="Nat. Commun.">
        <title>Large-scale genome sequencing of mycorrhizal fungi provides insights into the early evolution of symbiotic traits.</title>
        <authorList>
            <person name="Miyauchi S."/>
            <person name="Kiss E."/>
            <person name="Kuo A."/>
            <person name="Drula E."/>
            <person name="Kohler A."/>
            <person name="Sanchez-Garcia M."/>
            <person name="Morin E."/>
            <person name="Andreopoulos B."/>
            <person name="Barry K.W."/>
            <person name="Bonito G."/>
            <person name="Buee M."/>
            <person name="Carver A."/>
            <person name="Chen C."/>
            <person name="Cichocki N."/>
            <person name="Clum A."/>
            <person name="Culley D."/>
            <person name="Crous P.W."/>
            <person name="Fauchery L."/>
            <person name="Girlanda M."/>
            <person name="Hayes R.D."/>
            <person name="Keri Z."/>
            <person name="LaButti K."/>
            <person name="Lipzen A."/>
            <person name="Lombard V."/>
            <person name="Magnuson J."/>
            <person name="Maillard F."/>
            <person name="Murat C."/>
            <person name="Nolan M."/>
            <person name="Ohm R.A."/>
            <person name="Pangilinan J."/>
            <person name="Pereira M.F."/>
            <person name="Perotto S."/>
            <person name="Peter M."/>
            <person name="Pfister S."/>
            <person name="Riley R."/>
            <person name="Sitrit Y."/>
            <person name="Stielow J.B."/>
            <person name="Szollosi G."/>
            <person name="Zifcakova L."/>
            <person name="Stursova M."/>
            <person name="Spatafora J.W."/>
            <person name="Tedersoo L."/>
            <person name="Vaario L.M."/>
            <person name="Yamada A."/>
            <person name="Yan M."/>
            <person name="Wang P."/>
            <person name="Xu J."/>
            <person name="Bruns T."/>
            <person name="Baldrian P."/>
            <person name="Vilgalys R."/>
            <person name="Dunand C."/>
            <person name="Henrissat B."/>
            <person name="Grigoriev I.V."/>
            <person name="Hibbett D."/>
            <person name="Nagy L.G."/>
            <person name="Martin F.M."/>
        </authorList>
    </citation>
    <scope>NUCLEOTIDE SEQUENCE</scope>
    <source>
        <strain evidence="13">UP504</strain>
    </source>
</reference>
<dbReference type="Pfam" id="PF01687">
    <property type="entry name" value="Flavokinase"/>
    <property type="match status" value="1"/>
</dbReference>
<evidence type="ECO:0000256" key="2">
    <source>
        <dbReference type="ARBA" id="ARBA00005201"/>
    </source>
</evidence>
<name>A0A9P6DYP7_9AGAM</name>
<keyword evidence="8" id="KW-0808">Transferase</keyword>
<dbReference type="EMBL" id="MU128942">
    <property type="protein sequence ID" value="KAF9516189.1"/>
    <property type="molecule type" value="Genomic_DNA"/>
</dbReference>
<organism evidence="13 14">
    <name type="scientific">Hydnum rufescens UP504</name>
    <dbReference type="NCBI Taxonomy" id="1448309"/>
    <lineage>
        <taxon>Eukaryota</taxon>
        <taxon>Fungi</taxon>
        <taxon>Dikarya</taxon>
        <taxon>Basidiomycota</taxon>
        <taxon>Agaricomycotina</taxon>
        <taxon>Agaricomycetes</taxon>
        <taxon>Cantharellales</taxon>
        <taxon>Hydnaceae</taxon>
        <taxon>Hydnum</taxon>
    </lineage>
</organism>
<keyword evidence="14" id="KW-1185">Reference proteome</keyword>
<evidence type="ECO:0000256" key="11">
    <source>
        <dbReference type="ARBA" id="ARBA00029960"/>
    </source>
</evidence>
<accession>A0A9P6DYP7</accession>
<dbReference type="GO" id="GO:0005739">
    <property type="term" value="C:mitochondrion"/>
    <property type="evidence" value="ECO:0007669"/>
    <property type="project" value="TreeGrafter"/>
</dbReference>
<evidence type="ECO:0000256" key="3">
    <source>
        <dbReference type="ARBA" id="ARBA00010108"/>
    </source>
</evidence>
<dbReference type="PANTHER" id="PTHR22749:SF6">
    <property type="entry name" value="RIBOFLAVIN KINASE"/>
    <property type="match status" value="1"/>
</dbReference>
<dbReference type="InterPro" id="IPR023465">
    <property type="entry name" value="Riboflavin_kinase_dom_sf"/>
</dbReference>
<dbReference type="OrthoDB" id="276388at2759"/>
<evidence type="ECO:0000313" key="13">
    <source>
        <dbReference type="EMBL" id="KAF9516189.1"/>
    </source>
</evidence>
<dbReference type="AlphaFoldDB" id="A0A9P6DYP7"/>
<dbReference type="Gene3D" id="2.40.30.30">
    <property type="entry name" value="Riboflavin kinase-like"/>
    <property type="match status" value="1"/>
</dbReference>
<comment type="function">
    <text evidence="1">Catalyzes the phosphorylation of riboflavin (vitamin B2) to form flavin mononucleotide (FMN) coenzyme.</text>
</comment>
<feature type="domain" description="Riboflavin kinase" evidence="12">
    <location>
        <begin position="38"/>
        <end position="174"/>
    </location>
</feature>